<dbReference type="Proteomes" id="UP000442694">
    <property type="component" value="Unassembled WGS sequence"/>
</dbReference>
<sequence>MNNQFKSSEHLILKLQNSYELQKSTSNTAFFENKVTEQKNKIILDFNYILKPNLTINKGMTFKISHKGILQCVSCQKTVKKLFSGFCFPCLKRKASADTCIMSPHLCHYMNGTCREPEWGESFCYKPHYVYLSYTDKFKVGITRISQIPTRWIDQGATSAKLLAKVTSRHQAGTIENALKEILSDRSHWIKMLKNGNLRPSEEDFNEKYEEVKNWLANFPDFINKKLIVNTPLHLNLSNEIEFFENPPLVEINYDSPGEIASIKSLSLDKNPEIEGKITGIKGQYLFLSNHVFNMRKHEGYIVDIEVLNE</sequence>
<dbReference type="RefSeq" id="WP_152212276.1">
    <property type="nucleotide sequence ID" value="NZ_WFLN01000005.1"/>
</dbReference>
<keyword evidence="2" id="KW-1185">Reference proteome</keyword>
<comment type="caution">
    <text evidence="1">The sequence shown here is derived from an EMBL/GenBank/DDBJ whole genome shotgun (WGS) entry which is preliminary data.</text>
</comment>
<evidence type="ECO:0000313" key="2">
    <source>
        <dbReference type="Proteomes" id="UP000442694"/>
    </source>
</evidence>
<proteinExistence type="predicted"/>
<protein>
    <submittedName>
        <fullName evidence="1">DUF2797 domain-containing protein</fullName>
    </submittedName>
</protein>
<dbReference type="InterPro" id="IPR021246">
    <property type="entry name" value="DUF2797"/>
</dbReference>
<dbReference type="EMBL" id="WFLN01000005">
    <property type="protein sequence ID" value="KAB8032095.1"/>
    <property type="molecule type" value="Genomic_DNA"/>
</dbReference>
<name>A0A833N7E7_9BACT</name>
<gene>
    <name evidence="1" type="ORF">GCL57_05460</name>
</gene>
<dbReference type="AlphaFoldDB" id="A0A833N7E7"/>
<accession>A0A833N7E7</accession>
<dbReference type="Pfam" id="PF10977">
    <property type="entry name" value="DUF2797"/>
    <property type="match status" value="1"/>
</dbReference>
<evidence type="ECO:0000313" key="1">
    <source>
        <dbReference type="EMBL" id="KAB8032095.1"/>
    </source>
</evidence>
<organism evidence="1 2">
    <name type="scientific">Fluviispira multicolorata</name>
    <dbReference type="NCBI Taxonomy" id="2654512"/>
    <lineage>
        <taxon>Bacteria</taxon>
        <taxon>Pseudomonadati</taxon>
        <taxon>Bdellovibrionota</taxon>
        <taxon>Oligoflexia</taxon>
        <taxon>Silvanigrellales</taxon>
        <taxon>Silvanigrellaceae</taxon>
        <taxon>Fluviispira</taxon>
    </lineage>
</organism>
<reference evidence="1 2" key="1">
    <citation type="submission" date="2019-10" db="EMBL/GenBank/DDBJ databases">
        <title>New genus of Silvanigrellaceae.</title>
        <authorList>
            <person name="Pitt A."/>
            <person name="Hahn M.W."/>
        </authorList>
    </citation>
    <scope>NUCLEOTIDE SEQUENCE [LARGE SCALE GENOMIC DNA]</scope>
    <source>
        <strain evidence="1 2">33A1-SZDP</strain>
    </source>
</reference>